<keyword evidence="10" id="KW-1185">Reference proteome</keyword>
<keyword evidence="3 7" id="KW-0812">Transmembrane</keyword>
<dbReference type="SMART" id="SM00014">
    <property type="entry name" value="acidPPc"/>
    <property type="match status" value="1"/>
</dbReference>
<comment type="subcellular location">
    <subcellularLocation>
        <location evidence="1">Membrane</location>
        <topology evidence="1">Multi-pass membrane protein</topology>
    </subcellularLocation>
</comment>
<dbReference type="GO" id="GO:0016020">
    <property type="term" value="C:membrane"/>
    <property type="evidence" value="ECO:0007669"/>
    <property type="project" value="UniProtKB-SubCell"/>
</dbReference>
<accession>E1ZDR4</accession>
<evidence type="ECO:0000313" key="9">
    <source>
        <dbReference type="EMBL" id="EFN56068.1"/>
    </source>
</evidence>
<sequence length="330" mass="34558">MEDGSSCASGDGPASWQLRRVSWARVLLQQDWGSVLSTAVVLLALGVAEGVLGGPRSRPFMVTDATISYPNGDSTIPYWSVIVASLAALLLSVLLAELWLARGLHADLTDGLAAALHFALDGISAFLVTGLATQVSKMVVGRLRPDFLARCQPPVPDPLAVQYGLPAAANPPCTAPASPELTEGQYSFPSGHTSTAFAFSVWTVGYCIWAFNVRPPRRSAGGVRRLGVWRRLAHEAATAAGFLWVVALLLYAWFVGVSRITDFKHHPSDVAAGALLGTLLGAAFVLRAIGRLPGVLAGAEAGGAAGTPQPDTSLLRGNRVHNHGGDLPSV</sequence>
<feature type="transmembrane region" description="Helical" evidence="7">
    <location>
        <begin position="232"/>
        <end position="254"/>
    </location>
</feature>
<comment type="similarity">
    <text evidence="2">Belongs to the PA-phosphatase related phosphoesterase family.</text>
</comment>
<dbReference type="SUPFAM" id="SSF48317">
    <property type="entry name" value="Acid phosphatase/Vanadium-dependent haloperoxidase"/>
    <property type="match status" value="1"/>
</dbReference>
<evidence type="ECO:0000256" key="3">
    <source>
        <dbReference type="ARBA" id="ARBA00022692"/>
    </source>
</evidence>
<feature type="region of interest" description="Disordered" evidence="6">
    <location>
        <begin position="303"/>
        <end position="330"/>
    </location>
</feature>
<dbReference type="OMA" id="FCVSNFF"/>
<feature type="transmembrane region" description="Helical" evidence="7">
    <location>
        <begin position="78"/>
        <end position="100"/>
    </location>
</feature>
<feature type="domain" description="Phosphatidic acid phosphatase type 2/haloperoxidase" evidence="8">
    <location>
        <begin position="119"/>
        <end position="285"/>
    </location>
</feature>
<dbReference type="eggNOG" id="KOG3030">
    <property type="taxonomic scope" value="Eukaryota"/>
</dbReference>
<dbReference type="Gene3D" id="1.20.144.10">
    <property type="entry name" value="Phosphatidic acid phosphatase type 2/haloperoxidase"/>
    <property type="match status" value="1"/>
</dbReference>
<dbReference type="GO" id="GO:0006644">
    <property type="term" value="P:phospholipid metabolic process"/>
    <property type="evidence" value="ECO:0007669"/>
    <property type="project" value="InterPro"/>
</dbReference>
<evidence type="ECO:0000256" key="4">
    <source>
        <dbReference type="ARBA" id="ARBA00022989"/>
    </source>
</evidence>
<name>E1ZDR4_CHLVA</name>
<dbReference type="OrthoDB" id="10030083at2759"/>
<evidence type="ECO:0000256" key="1">
    <source>
        <dbReference type="ARBA" id="ARBA00004141"/>
    </source>
</evidence>
<dbReference type="InterPro" id="IPR043216">
    <property type="entry name" value="PAP-like"/>
</dbReference>
<dbReference type="AlphaFoldDB" id="E1ZDR4"/>
<dbReference type="GO" id="GO:0046839">
    <property type="term" value="P:phospholipid dephosphorylation"/>
    <property type="evidence" value="ECO:0007669"/>
    <property type="project" value="TreeGrafter"/>
</dbReference>
<evidence type="ECO:0000256" key="2">
    <source>
        <dbReference type="ARBA" id="ARBA00008816"/>
    </source>
</evidence>
<dbReference type="InterPro" id="IPR036938">
    <property type="entry name" value="PAP2/HPO_sf"/>
</dbReference>
<reference evidence="9 10" key="1">
    <citation type="journal article" date="2010" name="Plant Cell">
        <title>The Chlorella variabilis NC64A genome reveals adaptation to photosymbiosis, coevolution with viruses, and cryptic sex.</title>
        <authorList>
            <person name="Blanc G."/>
            <person name="Duncan G."/>
            <person name="Agarkova I."/>
            <person name="Borodovsky M."/>
            <person name="Gurnon J."/>
            <person name="Kuo A."/>
            <person name="Lindquist E."/>
            <person name="Lucas S."/>
            <person name="Pangilinan J."/>
            <person name="Polle J."/>
            <person name="Salamov A."/>
            <person name="Terry A."/>
            <person name="Yamada T."/>
            <person name="Dunigan D.D."/>
            <person name="Grigoriev I.V."/>
            <person name="Claverie J.M."/>
            <person name="Van Etten J.L."/>
        </authorList>
    </citation>
    <scope>NUCLEOTIDE SEQUENCE [LARGE SCALE GENOMIC DNA]</scope>
    <source>
        <strain evidence="9 10">NC64A</strain>
    </source>
</reference>
<proteinExistence type="inferred from homology"/>
<dbReference type="InterPro" id="IPR000326">
    <property type="entry name" value="PAP2/HPO"/>
</dbReference>
<dbReference type="KEGG" id="cvr:CHLNCDRAFT_145559"/>
<dbReference type="GeneID" id="17355336"/>
<dbReference type="GO" id="GO:0008195">
    <property type="term" value="F:phosphatidate phosphatase activity"/>
    <property type="evidence" value="ECO:0007669"/>
    <property type="project" value="TreeGrafter"/>
</dbReference>
<dbReference type="RefSeq" id="XP_005848170.1">
    <property type="nucleotide sequence ID" value="XM_005848108.1"/>
</dbReference>
<dbReference type="Pfam" id="PF01569">
    <property type="entry name" value="PAP2"/>
    <property type="match status" value="1"/>
</dbReference>
<feature type="transmembrane region" description="Helical" evidence="7">
    <location>
        <begin position="112"/>
        <end position="132"/>
    </location>
</feature>
<protein>
    <recommendedName>
        <fullName evidence="8">Phosphatidic acid phosphatase type 2/haloperoxidase domain-containing protein</fullName>
    </recommendedName>
</protein>
<dbReference type="PANTHER" id="PTHR10165">
    <property type="entry name" value="LIPID PHOSPHATE PHOSPHATASE"/>
    <property type="match status" value="1"/>
</dbReference>
<evidence type="ECO:0000256" key="6">
    <source>
        <dbReference type="SAM" id="MobiDB-lite"/>
    </source>
</evidence>
<feature type="transmembrane region" description="Helical" evidence="7">
    <location>
        <begin position="191"/>
        <end position="211"/>
    </location>
</feature>
<gene>
    <name evidence="9" type="ORF">CHLNCDRAFT_145559</name>
</gene>
<dbReference type="EMBL" id="GL433843">
    <property type="protein sequence ID" value="EFN56068.1"/>
    <property type="molecule type" value="Genomic_DNA"/>
</dbReference>
<feature type="transmembrane region" description="Helical" evidence="7">
    <location>
        <begin position="32"/>
        <end position="52"/>
    </location>
</feature>
<evidence type="ECO:0000313" key="10">
    <source>
        <dbReference type="Proteomes" id="UP000008141"/>
    </source>
</evidence>
<organism evidence="10">
    <name type="scientific">Chlorella variabilis</name>
    <name type="common">Green alga</name>
    <dbReference type="NCBI Taxonomy" id="554065"/>
    <lineage>
        <taxon>Eukaryota</taxon>
        <taxon>Viridiplantae</taxon>
        <taxon>Chlorophyta</taxon>
        <taxon>core chlorophytes</taxon>
        <taxon>Trebouxiophyceae</taxon>
        <taxon>Chlorellales</taxon>
        <taxon>Chlorellaceae</taxon>
        <taxon>Chlorella clade</taxon>
        <taxon>Chlorella</taxon>
    </lineage>
</organism>
<feature type="transmembrane region" description="Helical" evidence="7">
    <location>
        <begin position="270"/>
        <end position="289"/>
    </location>
</feature>
<dbReference type="InParanoid" id="E1ZDR4"/>
<evidence type="ECO:0000256" key="5">
    <source>
        <dbReference type="ARBA" id="ARBA00023136"/>
    </source>
</evidence>
<evidence type="ECO:0000259" key="8">
    <source>
        <dbReference type="SMART" id="SM00014"/>
    </source>
</evidence>
<keyword evidence="4 7" id="KW-1133">Transmembrane helix</keyword>
<evidence type="ECO:0000256" key="7">
    <source>
        <dbReference type="SAM" id="Phobius"/>
    </source>
</evidence>
<dbReference type="Proteomes" id="UP000008141">
    <property type="component" value="Unassembled WGS sequence"/>
</dbReference>
<dbReference type="PANTHER" id="PTHR10165:SF35">
    <property type="entry name" value="RE23632P"/>
    <property type="match status" value="1"/>
</dbReference>
<keyword evidence="5 7" id="KW-0472">Membrane</keyword>
<dbReference type="STRING" id="554065.E1ZDR4"/>